<evidence type="ECO:0000313" key="5">
    <source>
        <dbReference type="Proteomes" id="UP001302349"/>
    </source>
</evidence>
<dbReference type="Proteomes" id="UP001302349">
    <property type="component" value="Chromosome"/>
</dbReference>
<proteinExistence type="predicted"/>
<name>A0ABZ0IIB7_9BACT</name>
<feature type="transmembrane region" description="Helical" evidence="2">
    <location>
        <begin position="457"/>
        <end position="480"/>
    </location>
</feature>
<dbReference type="InterPro" id="IPR027417">
    <property type="entry name" value="P-loop_NTPase"/>
</dbReference>
<dbReference type="PANTHER" id="PTHR32309:SF13">
    <property type="entry name" value="FERRIC ENTEROBACTIN TRANSPORT PROTEIN FEPE"/>
    <property type="match status" value="1"/>
</dbReference>
<feature type="coiled-coil region" evidence="1">
    <location>
        <begin position="290"/>
        <end position="317"/>
    </location>
</feature>
<reference evidence="4 5" key="1">
    <citation type="journal article" date="2023" name="Microbiol. Resour. Announc.">
        <title>Complete Genome Sequence of Imperialibacter roseus strain P4T.</title>
        <authorList>
            <person name="Tizabi D.R."/>
            <person name="Bachvaroff T."/>
            <person name="Hill R.T."/>
        </authorList>
    </citation>
    <scope>NUCLEOTIDE SEQUENCE [LARGE SCALE GENOMIC DNA]</scope>
    <source>
        <strain evidence="4 5">P4T</strain>
    </source>
</reference>
<dbReference type="Pfam" id="PF01656">
    <property type="entry name" value="CbiA"/>
    <property type="match status" value="1"/>
</dbReference>
<dbReference type="EMBL" id="CP136051">
    <property type="protein sequence ID" value="WOK04286.1"/>
    <property type="molecule type" value="Genomic_DNA"/>
</dbReference>
<dbReference type="SUPFAM" id="SSF52540">
    <property type="entry name" value="P-loop containing nucleoside triphosphate hydrolases"/>
    <property type="match status" value="1"/>
</dbReference>
<accession>A0ABZ0IIB7</accession>
<dbReference type="Gene3D" id="3.40.50.300">
    <property type="entry name" value="P-loop containing nucleotide triphosphate hydrolases"/>
    <property type="match status" value="1"/>
</dbReference>
<organism evidence="4 5">
    <name type="scientific">Imperialibacter roseus</name>
    <dbReference type="NCBI Taxonomy" id="1324217"/>
    <lineage>
        <taxon>Bacteria</taxon>
        <taxon>Pseudomonadati</taxon>
        <taxon>Bacteroidota</taxon>
        <taxon>Cytophagia</taxon>
        <taxon>Cytophagales</taxon>
        <taxon>Flammeovirgaceae</taxon>
        <taxon>Imperialibacter</taxon>
    </lineage>
</organism>
<feature type="coiled-coil region" evidence="1">
    <location>
        <begin position="198"/>
        <end position="236"/>
    </location>
</feature>
<keyword evidence="5" id="KW-1185">Reference proteome</keyword>
<dbReference type="InterPro" id="IPR050445">
    <property type="entry name" value="Bact_polysacc_biosynth/exp"/>
</dbReference>
<evidence type="ECO:0000313" key="4">
    <source>
        <dbReference type="EMBL" id="WOK04286.1"/>
    </source>
</evidence>
<feature type="domain" description="CobQ/CobB/MinD/ParA nucleotide binding" evidence="3">
    <location>
        <begin position="545"/>
        <end position="689"/>
    </location>
</feature>
<feature type="transmembrane region" description="Helical" evidence="2">
    <location>
        <begin position="15"/>
        <end position="34"/>
    </location>
</feature>
<keyword evidence="2" id="KW-0812">Transmembrane</keyword>
<evidence type="ECO:0000259" key="3">
    <source>
        <dbReference type="Pfam" id="PF01656"/>
    </source>
</evidence>
<keyword evidence="1" id="KW-0175">Coiled coil</keyword>
<evidence type="ECO:0000256" key="2">
    <source>
        <dbReference type="SAM" id="Phobius"/>
    </source>
</evidence>
<dbReference type="RefSeq" id="WP_317487099.1">
    <property type="nucleotide sequence ID" value="NZ_CP136051.1"/>
</dbReference>
<dbReference type="PANTHER" id="PTHR32309">
    <property type="entry name" value="TYROSINE-PROTEIN KINASE"/>
    <property type="match status" value="1"/>
</dbReference>
<keyword evidence="2" id="KW-1133">Transmembrane helix</keyword>
<gene>
    <name evidence="4" type="ORF">RT717_14495</name>
</gene>
<evidence type="ECO:0000256" key="1">
    <source>
        <dbReference type="SAM" id="Coils"/>
    </source>
</evidence>
<protein>
    <recommendedName>
        <fullName evidence="3">CobQ/CobB/MinD/ParA nucleotide binding domain-containing protein</fullName>
    </recommendedName>
</protein>
<sequence length="712" mass="80394">MDQLIAILRTLMKHWLKLVLVPGLTMALIIYMTANGQKTYKTEAKLYLNLQESKSTSLTDEDMKQYQIHTVFQNIVELLKSKKPIERVRIKAVRKGLEGGNIFSVGNENLVANKEEVLKRLDEIEHNNEQLRPKQFPDTLIASYLDFHQLQIERLKDIVMSYRIMDSNFMKFELSEHIPEKTQIIANLFIEALIDENREIAKNKIKSHKDLIEGLVKQAKADLDAKIKKLENFKVENSIINLGEHTKAIVVYLVQLEGTRANLMAKVSSSAKGKSEVLSTVAAGNALSLDLTTNAEIVQLKEDLKRLNREVLTTSLEENNAGALAQVKNNVETTRKAINAKLIELTGKSPYDPSRIQLELASKYLNYDLEAETNADVVGIIDAEIQRVTNYSRKFAPFESTIVALEQEISTAQNVYLVLLNKLNLTQTMESGSGENMIEVIDPPSLPTKPEPSKRPVIVAAGGIAVFVLMAAVFIIIQLLDASIISVEKFERSSSLPVIGALPRITDKEKDKKLGKALQLIHQQQILQLLQLIMSKCFDDEGILMLTSSQAGEGKHYIAMELQSLLEGSGKKVAFVDADWMNENTYESLIDFKPLVENNGLIKNRTKIVESLDKMKTENDLVVLITSPINISAEAGFWMELSKHVLYVFGANRIMTKVDQRVEKMLLESRLQFLGTLLNRVDIENMEDYLGEIPKKRTFIRRITKKLITRDF</sequence>
<keyword evidence="2" id="KW-0472">Membrane</keyword>
<dbReference type="InterPro" id="IPR002586">
    <property type="entry name" value="CobQ/CobB/MinD/ParA_Nub-bd_dom"/>
</dbReference>